<proteinExistence type="predicted"/>
<keyword evidence="2" id="KW-1185">Reference proteome</keyword>
<sequence length="112" mass="12887">MWTKCVTHQSAMGSSEEAKTILTPILAELRKQREARNYEKVSEFYDLNAVHVHAGKEALSNEKFDMAGDFIIFTADYETETEKIGVLKGKFTQIWRKANDSYLILHIEYAPQ</sequence>
<name>A0A3P6S1N6_CYLGO</name>
<dbReference type="PANTHER" id="PTHR31664">
    <property type="entry name" value="PROTEIN CBG16427"/>
    <property type="match status" value="1"/>
</dbReference>
<accession>A0A3P6S1N6</accession>
<dbReference type="EMBL" id="UYRV01014827">
    <property type="protein sequence ID" value="VDK60555.1"/>
    <property type="molecule type" value="Genomic_DNA"/>
</dbReference>
<dbReference type="AlphaFoldDB" id="A0A3P6S1N6"/>
<gene>
    <name evidence="1" type="ORF">CGOC_LOCUS5051</name>
</gene>
<organism evidence="1 2">
    <name type="scientific">Cylicostephanus goldi</name>
    <name type="common">Nematode worm</name>
    <dbReference type="NCBI Taxonomy" id="71465"/>
    <lineage>
        <taxon>Eukaryota</taxon>
        <taxon>Metazoa</taxon>
        <taxon>Ecdysozoa</taxon>
        <taxon>Nematoda</taxon>
        <taxon>Chromadorea</taxon>
        <taxon>Rhabditida</taxon>
        <taxon>Rhabditina</taxon>
        <taxon>Rhabditomorpha</taxon>
        <taxon>Strongyloidea</taxon>
        <taxon>Strongylidae</taxon>
        <taxon>Cylicostephanus</taxon>
    </lineage>
</organism>
<evidence type="ECO:0008006" key="3">
    <source>
        <dbReference type="Google" id="ProtNLM"/>
    </source>
</evidence>
<evidence type="ECO:0000313" key="1">
    <source>
        <dbReference type="EMBL" id="VDK60555.1"/>
    </source>
</evidence>
<dbReference type="Proteomes" id="UP000271889">
    <property type="component" value="Unassembled WGS sequence"/>
</dbReference>
<dbReference type="OrthoDB" id="5793381at2759"/>
<protein>
    <recommendedName>
        <fullName evidence="3">DUF4440 domain-containing protein</fullName>
    </recommendedName>
</protein>
<evidence type="ECO:0000313" key="2">
    <source>
        <dbReference type="Proteomes" id="UP000271889"/>
    </source>
</evidence>
<reference evidence="1 2" key="1">
    <citation type="submission" date="2018-11" db="EMBL/GenBank/DDBJ databases">
        <authorList>
            <consortium name="Pathogen Informatics"/>
        </authorList>
    </citation>
    <scope>NUCLEOTIDE SEQUENCE [LARGE SCALE GENOMIC DNA]</scope>
</reference>
<dbReference type="PANTHER" id="PTHR31664:SF4">
    <property type="entry name" value="DUF4440 DOMAIN-CONTAINING PROTEIN"/>
    <property type="match status" value="1"/>
</dbReference>